<dbReference type="Proteomes" id="UP000663623">
    <property type="component" value="Chromosome"/>
</dbReference>
<dbReference type="InterPro" id="IPR052345">
    <property type="entry name" value="Rad_response_metalloprotease"/>
</dbReference>
<dbReference type="PANTHER" id="PTHR43236:SF2">
    <property type="entry name" value="BLL0069 PROTEIN"/>
    <property type="match status" value="1"/>
</dbReference>
<dbReference type="Pfam" id="PF06114">
    <property type="entry name" value="Peptidase_M78"/>
    <property type="match status" value="1"/>
</dbReference>
<dbReference type="InterPro" id="IPR010359">
    <property type="entry name" value="IrrE_HExxH"/>
</dbReference>
<dbReference type="Gene3D" id="1.10.10.2910">
    <property type="match status" value="1"/>
</dbReference>
<keyword evidence="3" id="KW-1185">Reference proteome</keyword>
<gene>
    <name evidence="2" type="ORF">CaldiYA01_23230</name>
</gene>
<accession>A0ABN6EA80</accession>
<dbReference type="RefSeq" id="WP_207179913.1">
    <property type="nucleotide sequence ID" value="NZ_AP024480.1"/>
</dbReference>
<organism evidence="2 3">
    <name type="scientific">Caldicellulosiruptor diazotrophicus</name>
    <dbReference type="NCBI Taxonomy" id="2806205"/>
    <lineage>
        <taxon>Bacteria</taxon>
        <taxon>Bacillati</taxon>
        <taxon>Bacillota</taxon>
        <taxon>Bacillota incertae sedis</taxon>
        <taxon>Caldicellulosiruptorales</taxon>
        <taxon>Caldicellulosiruptoraceae</taxon>
        <taxon>Caldicellulosiruptor</taxon>
    </lineage>
</organism>
<reference evidence="2 3" key="1">
    <citation type="submission" date="2021-02" db="EMBL/GenBank/DDBJ databases">
        <title>Nitrogen-fixing ability and nitrogen fixation related genes of thermophilic fermentative bacteria in the genus Caldicellulosiruptor.</title>
        <authorList>
            <person name="Chen Y."/>
            <person name="Nishihara A."/>
            <person name="Haruta S."/>
        </authorList>
    </citation>
    <scope>NUCLEOTIDE SEQUENCE [LARGE SCALE GENOMIC DNA]</scope>
    <source>
        <strain evidence="2 3">YA01</strain>
    </source>
</reference>
<evidence type="ECO:0000313" key="2">
    <source>
        <dbReference type="EMBL" id="BCS82363.1"/>
    </source>
</evidence>
<dbReference type="PANTHER" id="PTHR43236">
    <property type="entry name" value="ANTITOXIN HIGA1"/>
    <property type="match status" value="1"/>
</dbReference>
<dbReference type="EMBL" id="AP024480">
    <property type="protein sequence ID" value="BCS82363.1"/>
    <property type="molecule type" value="Genomic_DNA"/>
</dbReference>
<evidence type="ECO:0000313" key="3">
    <source>
        <dbReference type="Proteomes" id="UP000663623"/>
    </source>
</evidence>
<feature type="domain" description="IrrE N-terminal-like" evidence="1">
    <location>
        <begin position="34"/>
        <end position="158"/>
    </location>
</feature>
<sequence length="255" mass="29258">MSNIAELRALETRKELGLAFYEPVDIFKVLHEIEGISVVIMEMSNKMSGLFTRKGKANLIVINSRKSLGHQRFTAAHEYYHFKYGKGVVSRICPIRKFADDNPEEREANIFTLNLLVPADGLKYVLQKKTKGKQIGISDIIFLEQYFGVSHQCMLIRLRELGIINEQQKKEFSQNVIAKAKEYGYSTQLYKDTSDKEIQVYSEYAELARKLLEAGRISYGKYEELLVEGGYAPLLFEPQQDTEGEINEFEDANSF</sequence>
<evidence type="ECO:0000259" key="1">
    <source>
        <dbReference type="Pfam" id="PF06114"/>
    </source>
</evidence>
<proteinExistence type="predicted"/>
<protein>
    <recommendedName>
        <fullName evidence="1">IrrE N-terminal-like domain-containing protein</fullName>
    </recommendedName>
</protein>
<name>A0ABN6EA80_9FIRM</name>